<accession>A0A3B3BKP6</accession>
<dbReference type="GeneTree" id="ENSGT01030000234637"/>
<evidence type="ECO:0000256" key="1">
    <source>
        <dbReference type="ARBA" id="ARBA00004141"/>
    </source>
</evidence>
<protein>
    <submittedName>
        <fullName evidence="10">Synaptoporin b</fullName>
    </submittedName>
</protein>
<feature type="transmembrane region" description="Helical" evidence="8">
    <location>
        <begin position="238"/>
        <end position="259"/>
    </location>
</feature>
<dbReference type="Proteomes" id="UP000261560">
    <property type="component" value="Unplaced"/>
</dbReference>
<evidence type="ECO:0000313" key="11">
    <source>
        <dbReference type="Proteomes" id="UP000261560"/>
    </source>
</evidence>
<dbReference type="AlphaFoldDB" id="A0A3B3BKP6"/>
<name>A0A3B3BKP6_ORYME</name>
<evidence type="ECO:0000259" key="9">
    <source>
        <dbReference type="PROSITE" id="PS51225"/>
    </source>
</evidence>
<keyword evidence="4 8" id="KW-1133">Transmembrane helix</keyword>
<evidence type="ECO:0000313" key="10">
    <source>
        <dbReference type="Ensembl" id="ENSOMEP00000006136.1"/>
    </source>
</evidence>
<reference evidence="10" key="1">
    <citation type="submission" date="2025-08" db="UniProtKB">
        <authorList>
            <consortium name="Ensembl"/>
        </authorList>
    </citation>
    <scope>IDENTIFICATION</scope>
</reference>
<sequence>MCMVIFAPKSVKPAAARLEEKLSHMPAESQCAAVASLWCTESSSIFAICAFATCGGYSGHLQVKVDCAGRKQSNLSINVDFAYPFRLHQVHFKAPLCDGNSEEVVFLDGDFSTAAEFFLTVGVFAFLYSLLATVVYIFYQNKYLKNNRGPHVDFFVTVLFSLLWMVSSCFWAKTLADLKASTSPTQVLLLISACRAPKNTCSAAQEPVWSRLNTSAVRSQSGKGWICADRKPLTPVSFTSRFLVLLTSSSGLGIFGLCLRRRVGTRRVRGTPSGVLLGNAPARCDSDSTARAASSSQRRALARRCKTLSVRRTGILRSRFTGRRVSTSHKVTSVYHKRTSAEPS</sequence>
<dbReference type="GO" id="GO:0030672">
    <property type="term" value="C:synaptic vesicle membrane"/>
    <property type="evidence" value="ECO:0007669"/>
    <property type="project" value="TreeGrafter"/>
</dbReference>
<dbReference type="PROSITE" id="PS51225">
    <property type="entry name" value="MARVEL"/>
    <property type="match status" value="1"/>
</dbReference>
<evidence type="ECO:0000256" key="2">
    <source>
        <dbReference type="ARBA" id="ARBA00006476"/>
    </source>
</evidence>
<evidence type="ECO:0000256" key="5">
    <source>
        <dbReference type="ARBA" id="ARBA00023136"/>
    </source>
</evidence>
<evidence type="ECO:0000256" key="8">
    <source>
        <dbReference type="SAM" id="Phobius"/>
    </source>
</evidence>
<keyword evidence="6" id="KW-0325">Glycoprotein</keyword>
<keyword evidence="3 7" id="KW-0812">Transmembrane</keyword>
<evidence type="ECO:0000256" key="7">
    <source>
        <dbReference type="PROSITE-ProRule" id="PRU00581"/>
    </source>
</evidence>
<dbReference type="Ensembl" id="ENSOMET00000006328.1">
    <property type="protein sequence ID" value="ENSOMEP00000006136.1"/>
    <property type="gene ID" value="ENSOMEG00000007182.1"/>
</dbReference>
<evidence type="ECO:0000256" key="4">
    <source>
        <dbReference type="ARBA" id="ARBA00022989"/>
    </source>
</evidence>
<feature type="domain" description="MARVEL" evidence="9">
    <location>
        <begin position="31"/>
        <end position="215"/>
    </location>
</feature>
<evidence type="ECO:0000256" key="3">
    <source>
        <dbReference type="ARBA" id="ARBA00022692"/>
    </source>
</evidence>
<organism evidence="10 11">
    <name type="scientific">Oryzias melastigma</name>
    <name type="common">Marine medaka</name>
    <dbReference type="NCBI Taxonomy" id="30732"/>
    <lineage>
        <taxon>Eukaryota</taxon>
        <taxon>Metazoa</taxon>
        <taxon>Chordata</taxon>
        <taxon>Craniata</taxon>
        <taxon>Vertebrata</taxon>
        <taxon>Euteleostomi</taxon>
        <taxon>Actinopterygii</taxon>
        <taxon>Neopterygii</taxon>
        <taxon>Teleostei</taxon>
        <taxon>Neoteleostei</taxon>
        <taxon>Acanthomorphata</taxon>
        <taxon>Ovalentaria</taxon>
        <taxon>Atherinomorphae</taxon>
        <taxon>Beloniformes</taxon>
        <taxon>Adrianichthyidae</taxon>
        <taxon>Oryziinae</taxon>
        <taxon>Oryzias</taxon>
    </lineage>
</organism>
<feature type="transmembrane region" description="Helical" evidence="8">
    <location>
        <begin position="117"/>
        <end position="139"/>
    </location>
</feature>
<proteinExistence type="inferred from homology"/>
<comment type="subcellular location">
    <subcellularLocation>
        <location evidence="1">Membrane</location>
        <topology evidence="1">Multi-pass membrane protein</topology>
    </subcellularLocation>
</comment>
<dbReference type="PANTHER" id="PTHR10306:SF16">
    <property type="entry name" value="SYNAPTOPORIN"/>
    <property type="match status" value="1"/>
</dbReference>
<dbReference type="PRINTS" id="PR00220">
    <property type="entry name" value="SYNAPTOPHYSN"/>
</dbReference>
<evidence type="ECO:0000256" key="6">
    <source>
        <dbReference type="ARBA" id="ARBA00023180"/>
    </source>
</evidence>
<reference evidence="10" key="2">
    <citation type="submission" date="2025-09" db="UniProtKB">
        <authorList>
            <consortium name="Ensembl"/>
        </authorList>
    </citation>
    <scope>IDENTIFICATION</scope>
</reference>
<dbReference type="InterPro" id="IPR008253">
    <property type="entry name" value="Marvel"/>
</dbReference>
<comment type="similarity">
    <text evidence="2">Belongs to the synaptophysin/synaptobrevin family.</text>
</comment>
<dbReference type="PANTHER" id="PTHR10306">
    <property type="entry name" value="SYNAPTOPHYSIN"/>
    <property type="match status" value="1"/>
</dbReference>
<dbReference type="Pfam" id="PF01284">
    <property type="entry name" value="MARVEL"/>
    <property type="match status" value="1"/>
</dbReference>
<keyword evidence="5 7" id="KW-0472">Membrane</keyword>
<feature type="transmembrane region" description="Helical" evidence="8">
    <location>
        <begin position="151"/>
        <end position="173"/>
    </location>
</feature>
<keyword evidence="11" id="KW-1185">Reference proteome</keyword>
<dbReference type="InterPro" id="IPR001285">
    <property type="entry name" value="Synaptophysin/porin"/>
</dbReference>